<dbReference type="PANTHER" id="PTHR31672:SF2">
    <property type="entry name" value="F-BOX DOMAIN-CONTAINING PROTEIN"/>
    <property type="match status" value="1"/>
</dbReference>
<gene>
    <name evidence="2" type="ORF">AQUCO_08300059v1</name>
</gene>
<evidence type="ECO:0000313" key="2">
    <source>
        <dbReference type="EMBL" id="PIA27098.1"/>
    </source>
</evidence>
<dbReference type="CDD" id="cd09917">
    <property type="entry name" value="F-box_SF"/>
    <property type="match status" value="1"/>
</dbReference>
<dbReference type="AlphaFoldDB" id="A0A2G5C743"/>
<sequence length="315" mass="36978">MKRRCFLRNFPEEIMFDIFSRLPIRDVFQCELVCKHWYTNWTNFIYDNLNHSRIKQNQDGFNFLIQCCTKKGFIKLYLVDYENQDTSLKALNINFNLPSTKLKVVGSSNGLLCLCSLPDHETYYNICNPLTREVLQLPRACGLEKKFLCSPTPSGFEFDTTTNTIWRRVNDVPSRFFYPRKTMQVFVNGALHWRMSSQPDSEFYNCIGAIDIKSENFRAFKEPPNKEMVVVEQLRRRGPFKILRTMKQQSVLFHRDEDLGYYDVEKEEFKHVLIDGIPRYFEEFEAVVHLGSLISPRAIDGRSSAQKSAKTPKLL</sequence>
<dbReference type="InterPro" id="IPR050796">
    <property type="entry name" value="SCF_F-box_component"/>
</dbReference>
<dbReference type="Proteomes" id="UP000230069">
    <property type="component" value="Unassembled WGS sequence"/>
</dbReference>
<dbReference type="EMBL" id="KZ305100">
    <property type="protein sequence ID" value="PIA27098.1"/>
    <property type="molecule type" value="Genomic_DNA"/>
</dbReference>
<feature type="domain" description="F-box" evidence="1">
    <location>
        <begin position="4"/>
        <end position="54"/>
    </location>
</feature>
<keyword evidence="3" id="KW-1185">Reference proteome</keyword>
<dbReference type="InterPro" id="IPR036047">
    <property type="entry name" value="F-box-like_dom_sf"/>
</dbReference>
<dbReference type="InterPro" id="IPR001810">
    <property type="entry name" value="F-box_dom"/>
</dbReference>
<accession>A0A2G5C743</accession>
<dbReference type="PROSITE" id="PS50181">
    <property type="entry name" value="FBOX"/>
    <property type="match status" value="1"/>
</dbReference>
<dbReference type="OrthoDB" id="610337at2759"/>
<dbReference type="Gene3D" id="1.20.1280.50">
    <property type="match status" value="1"/>
</dbReference>
<reference evidence="2 3" key="1">
    <citation type="submission" date="2017-09" db="EMBL/GenBank/DDBJ databases">
        <title>WGS assembly of Aquilegia coerulea Goldsmith.</title>
        <authorList>
            <person name="Hodges S."/>
            <person name="Kramer E."/>
            <person name="Nordborg M."/>
            <person name="Tomkins J."/>
            <person name="Borevitz J."/>
            <person name="Derieg N."/>
            <person name="Yan J."/>
            <person name="Mihaltcheva S."/>
            <person name="Hayes R.D."/>
            <person name="Rokhsar D."/>
        </authorList>
    </citation>
    <scope>NUCLEOTIDE SEQUENCE [LARGE SCALE GENOMIC DNA]</scope>
    <source>
        <strain evidence="3">cv. Goldsmith</strain>
    </source>
</reference>
<dbReference type="STRING" id="218851.A0A2G5C743"/>
<dbReference type="FunCoup" id="A0A2G5C743">
    <property type="interactions" value="627"/>
</dbReference>
<dbReference type="PANTHER" id="PTHR31672">
    <property type="entry name" value="BNACNNG10540D PROTEIN"/>
    <property type="match status" value="1"/>
</dbReference>
<name>A0A2G5C743_AQUCA</name>
<evidence type="ECO:0000313" key="3">
    <source>
        <dbReference type="Proteomes" id="UP000230069"/>
    </source>
</evidence>
<dbReference type="Pfam" id="PF12937">
    <property type="entry name" value="F-box-like"/>
    <property type="match status" value="1"/>
</dbReference>
<organism evidence="2 3">
    <name type="scientific">Aquilegia coerulea</name>
    <name type="common">Rocky mountain columbine</name>
    <dbReference type="NCBI Taxonomy" id="218851"/>
    <lineage>
        <taxon>Eukaryota</taxon>
        <taxon>Viridiplantae</taxon>
        <taxon>Streptophyta</taxon>
        <taxon>Embryophyta</taxon>
        <taxon>Tracheophyta</taxon>
        <taxon>Spermatophyta</taxon>
        <taxon>Magnoliopsida</taxon>
        <taxon>Ranunculales</taxon>
        <taxon>Ranunculaceae</taxon>
        <taxon>Thalictroideae</taxon>
        <taxon>Aquilegia</taxon>
    </lineage>
</organism>
<protein>
    <recommendedName>
        <fullName evidence="1">F-box domain-containing protein</fullName>
    </recommendedName>
</protein>
<evidence type="ECO:0000259" key="1">
    <source>
        <dbReference type="PROSITE" id="PS50181"/>
    </source>
</evidence>
<proteinExistence type="predicted"/>
<dbReference type="SUPFAM" id="SSF81383">
    <property type="entry name" value="F-box domain"/>
    <property type="match status" value="1"/>
</dbReference>
<dbReference type="InParanoid" id="A0A2G5C743"/>
<dbReference type="SMART" id="SM00256">
    <property type="entry name" value="FBOX"/>
    <property type="match status" value="1"/>
</dbReference>